<reference evidence="1" key="1">
    <citation type="submission" date="2022-10" db="EMBL/GenBank/DDBJ databases">
        <title>Tapping the CABI collections for fungal endophytes: first genome assemblies for Collariella, Neodidymelliopsis, Ascochyta clinopodiicola, Didymella pomorum, Didymosphaeria variabile, Neocosmospora piperis and Neocucurbitaria cava.</title>
        <authorList>
            <person name="Hill R."/>
        </authorList>
    </citation>
    <scope>NUCLEOTIDE SEQUENCE</scope>
    <source>
        <strain evidence="1">IMI 356815</strain>
    </source>
</reference>
<proteinExistence type="predicted"/>
<accession>A0A9W9C5U7</accession>
<evidence type="ECO:0000313" key="2">
    <source>
        <dbReference type="Proteomes" id="UP001140513"/>
    </source>
</evidence>
<dbReference type="GeneID" id="80915084"/>
<dbReference type="OrthoDB" id="5120991at2759"/>
<keyword evidence="2" id="KW-1185">Reference proteome</keyword>
<dbReference type="Proteomes" id="UP001140513">
    <property type="component" value="Unassembled WGS sequence"/>
</dbReference>
<organism evidence="1 2">
    <name type="scientific">Didymosphaeria variabile</name>
    <dbReference type="NCBI Taxonomy" id="1932322"/>
    <lineage>
        <taxon>Eukaryota</taxon>
        <taxon>Fungi</taxon>
        <taxon>Dikarya</taxon>
        <taxon>Ascomycota</taxon>
        <taxon>Pezizomycotina</taxon>
        <taxon>Dothideomycetes</taxon>
        <taxon>Pleosporomycetidae</taxon>
        <taxon>Pleosporales</taxon>
        <taxon>Massarineae</taxon>
        <taxon>Didymosphaeriaceae</taxon>
        <taxon>Didymosphaeria</taxon>
    </lineage>
</organism>
<dbReference type="RefSeq" id="XP_056065588.1">
    <property type="nucleotide sequence ID" value="XM_056220285.1"/>
</dbReference>
<gene>
    <name evidence="1" type="ORF">N0V89_011554</name>
</gene>
<sequence length="400" mass="46089">MPACRHRFLSYTSHPLSITRTTRPVTRSQMPAMMGKMEVMTREHMEMLRSSAFESEHAQLYDTSYMQHEAAALALEQEIEHSLVSISPDENSDEYRRIARTQIMFHRERQRALKPHLESGSGFEDEDGNECVFVPAPNHWGANGDLDEESGSLSSVHNLLTWQANYSPMSYTPLYEEMPSPDIPFYTMLDPSQPPVTYHLHRTREWTTSASRKFIYTAREFSDRYSLYRLEAESHRGDNQVTSASFFRVAEYPQSCIDVLLSGIDKLDAKAAYKSRCIHLRGPFATPIKEYPDRQNKIPWSPRRFTYGGRKFVWKPGDPHDDVMPETLYEYKKDFVKPGSRSGKKVDDAAPTKLVWGEKKRKGKVESYTIHFAGGVDQVFRELLLASQMARQVCLFTAME</sequence>
<dbReference type="EMBL" id="JAPEUX010000009">
    <property type="protein sequence ID" value="KAJ4345424.1"/>
    <property type="molecule type" value="Genomic_DNA"/>
</dbReference>
<comment type="caution">
    <text evidence="1">The sequence shown here is derived from an EMBL/GenBank/DDBJ whole genome shotgun (WGS) entry which is preliminary data.</text>
</comment>
<protein>
    <submittedName>
        <fullName evidence="1">Uncharacterized protein</fullName>
    </submittedName>
</protein>
<name>A0A9W9C5U7_9PLEO</name>
<evidence type="ECO:0000313" key="1">
    <source>
        <dbReference type="EMBL" id="KAJ4345424.1"/>
    </source>
</evidence>
<dbReference type="AlphaFoldDB" id="A0A9W9C5U7"/>